<dbReference type="EMBL" id="JAVRHT010000037">
    <property type="protein sequence ID" value="MDT0632772.1"/>
    <property type="molecule type" value="Genomic_DNA"/>
</dbReference>
<name>A0ABU3BU10_9BACT</name>
<keyword evidence="2 3" id="KW-0961">Cell wall biogenesis/degradation</keyword>
<dbReference type="EC" id="4.2.2.-" evidence="3"/>
<comment type="caution">
    <text evidence="6">The sequence shown here is derived from an EMBL/GenBank/DDBJ whole genome shotgun (WGS) entry which is preliminary data.</text>
</comment>
<keyword evidence="1 3" id="KW-0456">Lyase</keyword>
<comment type="similarity">
    <text evidence="3 4">Belongs to the RlpA family.</text>
</comment>
<feature type="signal peptide" evidence="3">
    <location>
        <begin position="1"/>
        <end position="18"/>
    </location>
</feature>
<evidence type="ECO:0000259" key="5">
    <source>
        <dbReference type="Pfam" id="PF03330"/>
    </source>
</evidence>
<organism evidence="6 7">
    <name type="scientific">Rubrivirga litoralis</name>
    <dbReference type="NCBI Taxonomy" id="3075598"/>
    <lineage>
        <taxon>Bacteria</taxon>
        <taxon>Pseudomonadati</taxon>
        <taxon>Rhodothermota</taxon>
        <taxon>Rhodothermia</taxon>
        <taxon>Rhodothermales</taxon>
        <taxon>Rubricoccaceae</taxon>
        <taxon>Rubrivirga</taxon>
    </lineage>
</organism>
<dbReference type="InterPro" id="IPR034718">
    <property type="entry name" value="RlpA"/>
</dbReference>
<evidence type="ECO:0000313" key="7">
    <source>
        <dbReference type="Proteomes" id="UP001267426"/>
    </source>
</evidence>
<protein>
    <recommendedName>
        <fullName evidence="3">Probable endolytic peptidoglycan transglycosylase RlpA</fullName>
        <ecNumber evidence="3">4.2.2.-</ecNumber>
    </recommendedName>
</protein>
<dbReference type="Pfam" id="PF03330">
    <property type="entry name" value="DPBB_1"/>
    <property type="match status" value="1"/>
</dbReference>
<evidence type="ECO:0000256" key="1">
    <source>
        <dbReference type="ARBA" id="ARBA00023239"/>
    </source>
</evidence>
<dbReference type="Gene3D" id="2.40.40.10">
    <property type="entry name" value="RlpA-like domain"/>
    <property type="match status" value="1"/>
</dbReference>
<evidence type="ECO:0000256" key="2">
    <source>
        <dbReference type="ARBA" id="ARBA00023316"/>
    </source>
</evidence>
<feature type="domain" description="RlpA-like protein double-psi beta-barrel" evidence="5">
    <location>
        <begin position="40"/>
        <end position="128"/>
    </location>
</feature>
<dbReference type="NCBIfam" id="TIGR00413">
    <property type="entry name" value="rlpA"/>
    <property type="match status" value="1"/>
</dbReference>
<keyword evidence="3" id="KW-0732">Signal</keyword>
<dbReference type="InterPro" id="IPR009009">
    <property type="entry name" value="RlpA-like_DPBB"/>
</dbReference>
<keyword evidence="7" id="KW-1185">Reference proteome</keyword>
<dbReference type="InterPro" id="IPR012997">
    <property type="entry name" value="RplA"/>
</dbReference>
<evidence type="ECO:0000313" key="6">
    <source>
        <dbReference type="EMBL" id="MDT0632772.1"/>
    </source>
</evidence>
<reference evidence="6 7" key="1">
    <citation type="submission" date="2023-09" db="EMBL/GenBank/DDBJ databases">
        <authorList>
            <person name="Rey-Velasco X."/>
        </authorList>
    </citation>
    <scope>NUCLEOTIDE SEQUENCE [LARGE SCALE GENOMIC DNA]</scope>
    <source>
        <strain evidence="6 7">F394</strain>
    </source>
</reference>
<dbReference type="HAMAP" id="MF_02071">
    <property type="entry name" value="RlpA"/>
    <property type="match status" value="1"/>
</dbReference>
<comment type="function">
    <text evidence="3">Lytic transglycosylase with a strong preference for naked glycan strands that lack stem peptides.</text>
</comment>
<dbReference type="CDD" id="cd22268">
    <property type="entry name" value="DPBB_RlpA-like"/>
    <property type="match status" value="1"/>
</dbReference>
<proteinExistence type="inferred from homology"/>
<feature type="chain" id="PRO_5044902940" description="Probable endolytic peptidoglycan transglycosylase RlpA" evidence="3">
    <location>
        <begin position="19"/>
        <end position="150"/>
    </location>
</feature>
<dbReference type="SUPFAM" id="SSF50685">
    <property type="entry name" value="Barwin-like endoglucanases"/>
    <property type="match status" value="1"/>
</dbReference>
<dbReference type="InterPro" id="IPR036908">
    <property type="entry name" value="RlpA-like_sf"/>
</dbReference>
<evidence type="ECO:0000256" key="3">
    <source>
        <dbReference type="HAMAP-Rule" id="MF_02071"/>
    </source>
</evidence>
<dbReference type="PANTHER" id="PTHR34183">
    <property type="entry name" value="ENDOLYTIC PEPTIDOGLYCAN TRANSGLYCOSYLASE RLPA"/>
    <property type="match status" value="1"/>
</dbReference>
<dbReference type="RefSeq" id="WP_311664987.1">
    <property type="nucleotide sequence ID" value="NZ_JAVRHT010000037.1"/>
</dbReference>
<gene>
    <name evidence="3" type="primary">rlpA</name>
    <name evidence="6" type="ORF">RM540_13510</name>
</gene>
<dbReference type="Proteomes" id="UP001267426">
    <property type="component" value="Unassembled WGS sequence"/>
</dbReference>
<sequence length="150" mass="16084" precursor="true">MIRLLLLAVLFAAAPALAQSSGPIAPGGARAEAQRSQAKRGVASYYAASLHGRRTANGERYNRTALTAAHRTLPFGTLLRVTAPRTGKAVLVRVNDRGPFTGGRVLDLSGAAADRLRMRQRGTLRVRYEVVDPDALPSRQAPPAPKVRHL</sequence>
<evidence type="ECO:0000256" key="4">
    <source>
        <dbReference type="RuleBase" id="RU003495"/>
    </source>
</evidence>
<accession>A0ABU3BU10</accession>
<dbReference type="PANTHER" id="PTHR34183:SF1">
    <property type="entry name" value="ENDOLYTIC PEPTIDOGLYCAN TRANSGLYCOSYLASE RLPA"/>
    <property type="match status" value="1"/>
</dbReference>